<dbReference type="SMART" id="SM00387">
    <property type="entry name" value="HATPase_c"/>
    <property type="match status" value="1"/>
</dbReference>
<dbReference type="PRINTS" id="PR00344">
    <property type="entry name" value="BCTRLSENSOR"/>
</dbReference>
<feature type="transmembrane region" description="Helical" evidence="8">
    <location>
        <begin position="326"/>
        <end position="345"/>
    </location>
</feature>
<keyword evidence="4" id="KW-0808">Transferase</keyword>
<keyword evidence="5" id="KW-0418">Kinase</keyword>
<dbReference type="InterPro" id="IPR003594">
    <property type="entry name" value="HATPase_dom"/>
</dbReference>
<dbReference type="AlphaFoldDB" id="A0A427XPG6"/>
<feature type="compositionally biased region" description="Polar residues" evidence="7">
    <location>
        <begin position="636"/>
        <end position="650"/>
    </location>
</feature>
<evidence type="ECO:0000256" key="4">
    <source>
        <dbReference type="ARBA" id="ARBA00022679"/>
    </source>
</evidence>
<feature type="compositionally biased region" description="Polar residues" evidence="7">
    <location>
        <begin position="125"/>
        <end position="134"/>
    </location>
</feature>
<dbReference type="InterPro" id="IPR036097">
    <property type="entry name" value="HisK_dim/P_sf"/>
</dbReference>
<dbReference type="SUPFAM" id="SSF55874">
    <property type="entry name" value="ATPase domain of HSP90 chaperone/DNA topoisomerase II/histidine kinase"/>
    <property type="match status" value="1"/>
</dbReference>
<dbReference type="GO" id="GO:0005886">
    <property type="term" value="C:plasma membrane"/>
    <property type="evidence" value="ECO:0007669"/>
    <property type="project" value="TreeGrafter"/>
</dbReference>
<keyword evidence="8" id="KW-1133">Transmembrane helix</keyword>
<accession>A0A427XPG6</accession>
<feature type="compositionally biased region" description="Polar residues" evidence="7">
    <location>
        <begin position="22"/>
        <end position="35"/>
    </location>
</feature>
<dbReference type="EMBL" id="RSCD01000033">
    <property type="protein sequence ID" value="RSH80729.1"/>
    <property type="molecule type" value="Genomic_DNA"/>
</dbReference>
<dbReference type="Gene3D" id="3.40.50.2300">
    <property type="match status" value="1"/>
</dbReference>
<dbReference type="OrthoDB" id="60033at2759"/>
<evidence type="ECO:0000256" key="5">
    <source>
        <dbReference type="ARBA" id="ARBA00022777"/>
    </source>
</evidence>
<evidence type="ECO:0000259" key="10">
    <source>
        <dbReference type="PROSITE" id="PS50110"/>
    </source>
</evidence>
<dbReference type="EC" id="2.7.13.3" evidence="2"/>
<feature type="domain" description="Histidine kinase" evidence="9">
    <location>
        <begin position="472"/>
        <end position="773"/>
    </location>
</feature>
<feature type="region of interest" description="Disordered" evidence="7">
    <location>
        <begin position="1"/>
        <end position="149"/>
    </location>
</feature>
<keyword evidence="3 6" id="KW-0597">Phosphoprotein</keyword>
<dbReference type="SUPFAM" id="SSF52172">
    <property type="entry name" value="CheY-like"/>
    <property type="match status" value="1"/>
</dbReference>
<dbReference type="CDD" id="cd00082">
    <property type="entry name" value="HisKA"/>
    <property type="match status" value="1"/>
</dbReference>
<dbReference type="InterPro" id="IPR011006">
    <property type="entry name" value="CheY-like_superfamily"/>
</dbReference>
<dbReference type="GO" id="GO:0009927">
    <property type="term" value="F:histidine phosphotransfer kinase activity"/>
    <property type="evidence" value="ECO:0007669"/>
    <property type="project" value="TreeGrafter"/>
</dbReference>
<dbReference type="PROSITE" id="PS50109">
    <property type="entry name" value="HIS_KIN"/>
    <property type="match status" value="1"/>
</dbReference>
<gene>
    <name evidence="11" type="primary">CNHHK7_3</name>
    <name evidence="11" type="ORF">EHS25_007065</name>
</gene>
<dbReference type="SMART" id="SM00448">
    <property type="entry name" value="REC"/>
    <property type="match status" value="1"/>
</dbReference>
<dbReference type="PANTHER" id="PTHR43047">
    <property type="entry name" value="TWO-COMPONENT HISTIDINE PROTEIN KINASE"/>
    <property type="match status" value="1"/>
</dbReference>
<name>A0A427XPG6_9TREE</name>
<feature type="transmembrane region" description="Helical" evidence="8">
    <location>
        <begin position="360"/>
        <end position="376"/>
    </location>
</feature>
<keyword evidence="8" id="KW-0472">Membrane</keyword>
<evidence type="ECO:0000256" key="3">
    <source>
        <dbReference type="ARBA" id="ARBA00022553"/>
    </source>
</evidence>
<feature type="compositionally biased region" description="Polar residues" evidence="7">
    <location>
        <begin position="65"/>
        <end position="77"/>
    </location>
</feature>
<dbReference type="PANTHER" id="PTHR43047:SF66">
    <property type="entry name" value="HISKA"/>
    <property type="match status" value="1"/>
</dbReference>
<organism evidence="11 12">
    <name type="scientific">Saitozyma podzolica</name>
    <dbReference type="NCBI Taxonomy" id="1890683"/>
    <lineage>
        <taxon>Eukaryota</taxon>
        <taxon>Fungi</taxon>
        <taxon>Dikarya</taxon>
        <taxon>Basidiomycota</taxon>
        <taxon>Agaricomycotina</taxon>
        <taxon>Tremellomycetes</taxon>
        <taxon>Tremellales</taxon>
        <taxon>Trimorphomycetaceae</taxon>
        <taxon>Saitozyma</taxon>
    </lineage>
</organism>
<evidence type="ECO:0000256" key="1">
    <source>
        <dbReference type="ARBA" id="ARBA00000085"/>
    </source>
</evidence>
<evidence type="ECO:0000256" key="6">
    <source>
        <dbReference type="PROSITE-ProRule" id="PRU00169"/>
    </source>
</evidence>
<feature type="region of interest" description="Disordered" evidence="7">
    <location>
        <begin position="636"/>
        <end position="692"/>
    </location>
</feature>
<dbReference type="STRING" id="1890683.A0A427XPG6"/>
<feature type="modified residue" description="4-aspartylphosphate" evidence="6">
    <location>
        <position position="1005"/>
    </location>
</feature>
<dbReference type="Proteomes" id="UP000279259">
    <property type="component" value="Unassembled WGS sequence"/>
</dbReference>
<feature type="compositionally biased region" description="Basic and acidic residues" evidence="7">
    <location>
        <begin position="1069"/>
        <end position="1082"/>
    </location>
</feature>
<protein>
    <recommendedName>
        <fullName evidence="2">histidine kinase</fullName>
        <ecNumber evidence="2">2.7.13.3</ecNumber>
    </recommendedName>
</protein>
<reference evidence="11 12" key="1">
    <citation type="submission" date="2018-11" db="EMBL/GenBank/DDBJ databases">
        <title>Genome sequence of Saitozyma podzolica DSM 27192.</title>
        <authorList>
            <person name="Aliyu H."/>
            <person name="Gorte O."/>
            <person name="Ochsenreither K."/>
        </authorList>
    </citation>
    <scope>NUCLEOTIDE SEQUENCE [LARGE SCALE GENOMIC DNA]</scope>
    <source>
        <strain evidence="11 12">DSM 27192</strain>
    </source>
</reference>
<keyword evidence="8" id="KW-0812">Transmembrane</keyword>
<evidence type="ECO:0000259" key="9">
    <source>
        <dbReference type="PROSITE" id="PS50109"/>
    </source>
</evidence>
<comment type="caution">
    <text evidence="11">The sequence shown here is derived from an EMBL/GenBank/DDBJ whole genome shotgun (WGS) entry which is preliminary data.</text>
</comment>
<feature type="compositionally biased region" description="Polar residues" evidence="7">
    <location>
        <begin position="1"/>
        <end position="10"/>
    </location>
</feature>
<evidence type="ECO:0000313" key="12">
    <source>
        <dbReference type="Proteomes" id="UP000279259"/>
    </source>
</evidence>
<dbReference type="GO" id="GO:0000155">
    <property type="term" value="F:phosphorelay sensor kinase activity"/>
    <property type="evidence" value="ECO:0007669"/>
    <property type="project" value="InterPro"/>
</dbReference>
<evidence type="ECO:0000256" key="8">
    <source>
        <dbReference type="SAM" id="Phobius"/>
    </source>
</evidence>
<sequence length="1098" mass="121824">MSPNAEANTKANDKAVVLSEKPNVNSPDKAGSSQKTRFEPSRLSHAWSALKHRLTPPSHPSTTSESGIDSSFNNTDLFYSESEHQHGSTGTSAAVDLLNPRAATSSKHKRKGVPERLIRSRTRQKSSVANSTSRYGDDEEPGAGSNAEPVSHVVVDNDFEHYIPVVAKSDSGSKASGGPTGVLESSGAGFMSRTEEDEDGNPTKTRSDAGSIRTNMRGNWLKRSWPYELVVDRAWPNFRHFLDSSFPEPAKERSFQKEAWFTQKQGALASAAFYLISWILTAALLPTPLSVWNWYAYVGLAAFFTVPIPIFVIMDVPRRRNWLWQPWLLCATWYFADILVIEMYSCGYFSSNNTCGDRNFLNLMGFAFGQPVLAILAMRQNRLFATIGPVQWIILIATTLMTQDDYPKLFYRTVVNFGLFHAFLIGTSFLKEKSDRQMFALRQQLKIQYRATQSAQVMERRAADSKKRFVSYIFHEVRVPLNTALLAVQNLDGEDVFKGLHEDQSEMVHGLMGSLTMMEKVLNDVLSFNRMESGKFTQARKPFEFHKSIQLVALSHRMQAQMAGIELIVDLDKDIDRIGGMFVGDEMRLRQVTSNLVSNSIKFTDRGSVRIVTKLLYPRMGPSPENEIDDPLDQAARNSAAQERPQSQPQAFEMQRYGSGPDVEKGSLHIEARRHSRDEAREQQEKEERNRHKAVVRVEIHDTGVGLKKQDVIDNRLFSPYVQTEIGRRQGGKGSGLGLALVRQIVKLSNGRLGVESEFGKGSMFWFELPYSLPGKGRASSGPRLSGKDLPTGPLGSTTASIAPMPLTSMSSGVSFSRPGSRPTSSGVAESSTSKERPVMHLTESTMALLPDARTRRGAPTPETTILTTYPIPPGSTPRGSVTDDQLPLETPYSPMSDPFSVPAVAERRSSEFSDMTRVNLPSAATSPVAARVRPLPTVPPSPEPPLCTLVVDDDKLTRMLMSRMLSRLGHQVTTAENGKVALEMIKDSFGRKPNAPRFDVVFLDNQMPLMSGVEVAREVREMGCPLYIVGCTGNALREDQEEYLAAGADGIIPKPIHQKAVQDMIREARRRVAGETSPKDLEPEEEPVRSPGGHHRF</sequence>
<feature type="domain" description="Response regulatory" evidence="10">
    <location>
        <begin position="948"/>
        <end position="1070"/>
    </location>
</feature>
<dbReference type="Pfam" id="PF00512">
    <property type="entry name" value="HisKA"/>
    <property type="match status" value="1"/>
</dbReference>
<dbReference type="SUPFAM" id="SSF47384">
    <property type="entry name" value="Homodimeric domain of signal transducing histidine kinase"/>
    <property type="match status" value="1"/>
</dbReference>
<dbReference type="Gene3D" id="1.10.287.130">
    <property type="match status" value="1"/>
</dbReference>
<evidence type="ECO:0000313" key="11">
    <source>
        <dbReference type="EMBL" id="RSH80729.1"/>
    </source>
</evidence>
<dbReference type="InterPro" id="IPR004358">
    <property type="entry name" value="Sig_transdc_His_kin-like_C"/>
</dbReference>
<dbReference type="InterPro" id="IPR001789">
    <property type="entry name" value="Sig_transdc_resp-reg_receiver"/>
</dbReference>
<feature type="region of interest" description="Disordered" evidence="7">
    <location>
        <begin position="169"/>
        <end position="211"/>
    </location>
</feature>
<feature type="transmembrane region" description="Helical" evidence="8">
    <location>
        <begin position="294"/>
        <end position="314"/>
    </location>
</feature>
<dbReference type="InterPro" id="IPR036890">
    <property type="entry name" value="HATPase_C_sf"/>
</dbReference>
<feature type="region of interest" description="Disordered" evidence="7">
    <location>
        <begin position="1069"/>
        <end position="1098"/>
    </location>
</feature>
<keyword evidence="12" id="KW-1185">Reference proteome</keyword>
<feature type="transmembrane region" description="Helical" evidence="8">
    <location>
        <begin position="409"/>
        <end position="430"/>
    </location>
</feature>
<feature type="compositionally biased region" description="Polar residues" evidence="7">
    <location>
        <begin position="822"/>
        <end position="832"/>
    </location>
</feature>
<proteinExistence type="predicted"/>
<feature type="transmembrane region" description="Helical" evidence="8">
    <location>
        <begin position="267"/>
        <end position="288"/>
    </location>
</feature>
<dbReference type="Pfam" id="PF00072">
    <property type="entry name" value="Response_reg"/>
    <property type="match status" value="1"/>
</dbReference>
<dbReference type="InterPro" id="IPR003661">
    <property type="entry name" value="HisK_dim/P_dom"/>
</dbReference>
<dbReference type="SMART" id="SM00388">
    <property type="entry name" value="HisKA"/>
    <property type="match status" value="1"/>
</dbReference>
<comment type="catalytic activity">
    <reaction evidence="1">
        <text>ATP + protein L-histidine = ADP + protein N-phospho-L-histidine.</text>
        <dbReference type="EC" id="2.7.13.3"/>
    </reaction>
</comment>
<feature type="compositionally biased region" description="Basic and acidic residues" evidence="7">
    <location>
        <begin position="662"/>
        <end position="692"/>
    </location>
</feature>
<dbReference type="Gene3D" id="3.30.565.10">
    <property type="entry name" value="Histidine kinase-like ATPase, C-terminal domain"/>
    <property type="match status" value="1"/>
</dbReference>
<dbReference type="Pfam" id="PF02518">
    <property type="entry name" value="HATPase_c"/>
    <property type="match status" value="1"/>
</dbReference>
<dbReference type="InterPro" id="IPR005467">
    <property type="entry name" value="His_kinase_dom"/>
</dbReference>
<feature type="region of interest" description="Disordered" evidence="7">
    <location>
        <begin position="777"/>
        <end position="882"/>
    </location>
</feature>
<dbReference type="CDD" id="cd17546">
    <property type="entry name" value="REC_hyHK_CKI1_RcsC-like"/>
    <property type="match status" value="1"/>
</dbReference>
<evidence type="ECO:0000256" key="2">
    <source>
        <dbReference type="ARBA" id="ARBA00012438"/>
    </source>
</evidence>
<evidence type="ECO:0000256" key="7">
    <source>
        <dbReference type="SAM" id="MobiDB-lite"/>
    </source>
</evidence>
<dbReference type="PROSITE" id="PS50110">
    <property type="entry name" value="RESPONSE_REGULATORY"/>
    <property type="match status" value="1"/>
</dbReference>